<evidence type="ECO:0000313" key="1">
    <source>
        <dbReference type="EMBL" id="JAH96361.1"/>
    </source>
</evidence>
<sequence length="91" mass="10235">MRHSTAGVKTMKYPDVSCSSEIRQPGKRGWWTCVCYVSPTSLAACSLTSKEEKQEVVRSAPTILQAGHSIYHRKSFFSTRFQFCSKAKSLL</sequence>
<protein>
    <submittedName>
        <fullName evidence="1">Uncharacterized protein</fullName>
    </submittedName>
</protein>
<organism evidence="1">
    <name type="scientific">Anguilla anguilla</name>
    <name type="common">European freshwater eel</name>
    <name type="synonym">Muraena anguilla</name>
    <dbReference type="NCBI Taxonomy" id="7936"/>
    <lineage>
        <taxon>Eukaryota</taxon>
        <taxon>Metazoa</taxon>
        <taxon>Chordata</taxon>
        <taxon>Craniata</taxon>
        <taxon>Vertebrata</taxon>
        <taxon>Euteleostomi</taxon>
        <taxon>Actinopterygii</taxon>
        <taxon>Neopterygii</taxon>
        <taxon>Teleostei</taxon>
        <taxon>Anguilliformes</taxon>
        <taxon>Anguillidae</taxon>
        <taxon>Anguilla</taxon>
    </lineage>
</organism>
<reference evidence="1" key="1">
    <citation type="submission" date="2014-11" db="EMBL/GenBank/DDBJ databases">
        <authorList>
            <person name="Amaro Gonzalez C."/>
        </authorList>
    </citation>
    <scope>NUCLEOTIDE SEQUENCE</scope>
</reference>
<dbReference type="EMBL" id="GBXM01012216">
    <property type="protein sequence ID" value="JAH96361.1"/>
    <property type="molecule type" value="Transcribed_RNA"/>
</dbReference>
<reference evidence="1" key="2">
    <citation type="journal article" date="2015" name="Fish Shellfish Immunol.">
        <title>Early steps in the European eel (Anguilla anguilla)-Vibrio vulnificus interaction in the gills: Role of the RtxA13 toxin.</title>
        <authorList>
            <person name="Callol A."/>
            <person name="Pajuelo D."/>
            <person name="Ebbesson L."/>
            <person name="Teles M."/>
            <person name="MacKenzie S."/>
            <person name="Amaro C."/>
        </authorList>
    </citation>
    <scope>NUCLEOTIDE SEQUENCE</scope>
</reference>
<dbReference type="AlphaFoldDB" id="A0A0E9X1P6"/>
<proteinExistence type="predicted"/>
<name>A0A0E9X1P6_ANGAN</name>
<accession>A0A0E9X1P6</accession>